<dbReference type="RefSeq" id="WP_105356760.1">
    <property type="nucleotide sequence ID" value="NZ_PUIA01000058.1"/>
</dbReference>
<dbReference type="EMBL" id="PUIA01000058">
    <property type="protein sequence ID" value="PQO26938.1"/>
    <property type="molecule type" value="Genomic_DNA"/>
</dbReference>
<protein>
    <recommendedName>
        <fullName evidence="6">O-antigen ligase-related domain-containing protein</fullName>
    </recommendedName>
</protein>
<feature type="transmembrane region" description="Helical" evidence="5">
    <location>
        <begin position="51"/>
        <end position="70"/>
    </location>
</feature>
<evidence type="ECO:0000256" key="4">
    <source>
        <dbReference type="ARBA" id="ARBA00023136"/>
    </source>
</evidence>
<reference evidence="7 8" key="1">
    <citation type="submission" date="2018-02" db="EMBL/GenBank/DDBJ databases">
        <title>Comparative genomes isolates from brazilian mangrove.</title>
        <authorList>
            <person name="Araujo J.E."/>
            <person name="Taketani R.G."/>
            <person name="Silva M.C.P."/>
            <person name="Loureco M.V."/>
            <person name="Andreote F.D."/>
        </authorList>
    </citation>
    <scope>NUCLEOTIDE SEQUENCE [LARGE SCALE GENOMIC DNA]</scope>
    <source>
        <strain evidence="7 8">HEX-2 MGV</strain>
    </source>
</reference>
<gene>
    <name evidence="7" type="ORF">C5Y96_19355</name>
</gene>
<feature type="transmembrane region" description="Helical" evidence="5">
    <location>
        <begin position="501"/>
        <end position="520"/>
    </location>
</feature>
<feature type="transmembrane region" description="Helical" evidence="5">
    <location>
        <begin position="239"/>
        <end position="257"/>
    </location>
</feature>
<feature type="transmembrane region" description="Helical" evidence="5">
    <location>
        <begin position="374"/>
        <end position="398"/>
    </location>
</feature>
<feature type="transmembrane region" description="Helical" evidence="5">
    <location>
        <begin position="263"/>
        <end position="279"/>
    </location>
</feature>
<dbReference type="GO" id="GO:0016020">
    <property type="term" value="C:membrane"/>
    <property type="evidence" value="ECO:0007669"/>
    <property type="project" value="UniProtKB-SubCell"/>
</dbReference>
<accession>A0A2S8F459</accession>
<evidence type="ECO:0000256" key="5">
    <source>
        <dbReference type="SAM" id="Phobius"/>
    </source>
</evidence>
<dbReference type="InterPro" id="IPR051533">
    <property type="entry name" value="WaaL-like"/>
</dbReference>
<feature type="transmembrane region" description="Helical" evidence="5">
    <location>
        <begin position="286"/>
        <end position="309"/>
    </location>
</feature>
<feature type="transmembrane region" description="Helical" evidence="5">
    <location>
        <begin position="448"/>
        <end position="467"/>
    </location>
</feature>
<dbReference type="InterPro" id="IPR011990">
    <property type="entry name" value="TPR-like_helical_dom_sf"/>
</dbReference>
<organism evidence="7 8">
    <name type="scientific">Blastopirellula marina</name>
    <dbReference type="NCBI Taxonomy" id="124"/>
    <lineage>
        <taxon>Bacteria</taxon>
        <taxon>Pseudomonadati</taxon>
        <taxon>Planctomycetota</taxon>
        <taxon>Planctomycetia</taxon>
        <taxon>Pirellulales</taxon>
        <taxon>Pirellulaceae</taxon>
        <taxon>Blastopirellula</taxon>
    </lineage>
</organism>
<dbReference type="SUPFAM" id="SSF48452">
    <property type="entry name" value="TPR-like"/>
    <property type="match status" value="1"/>
</dbReference>
<feature type="transmembrane region" description="Helical" evidence="5">
    <location>
        <begin position="527"/>
        <end position="545"/>
    </location>
</feature>
<keyword evidence="4 5" id="KW-0472">Membrane</keyword>
<feature type="transmembrane region" description="Helical" evidence="5">
    <location>
        <begin position="82"/>
        <end position="100"/>
    </location>
</feature>
<feature type="transmembrane region" description="Helical" evidence="5">
    <location>
        <begin position="419"/>
        <end position="442"/>
    </location>
</feature>
<dbReference type="AlphaFoldDB" id="A0A2S8F459"/>
<keyword evidence="2 5" id="KW-0812">Transmembrane</keyword>
<evidence type="ECO:0000259" key="6">
    <source>
        <dbReference type="Pfam" id="PF04932"/>
    </source>
</evidence>
<dbReference type="PANTHER" id="PTHR37422">
    <property type="entry name" value="TEICHURONIC ACID BIOSYNTHESIS PROTEIN TUAE"/>
    <property type="match status" value="1"/>
</dbReference>
<evidence type="ECO:0000256" key="1">
    <source>
        <dbReference type="ARBA" id="ARBA00004141"/>
    </source>
</evidence>
<feature type="transmembrane region" description="Helical" evidence="5">
    <location>
        <begin position="112"/>
        <end position="130"/>
    </location>
</feature>
<sequence length="752" mass="82217">MASKQKQNRRQSNESSGSSLLPSLVGTGIAFLAVVTPLVSSEGSPERGAELWLAVAWCLLLVLWGATALMKPKLEVRWSWTETCLAGFLVWLAISTWFVAGEGNLRAAFNSYWDYASVLIAYFLIRQWVVTEAQRHALLSAMLCLAVFVSSFAIYQYLVEMPAQRAGYAANAEQILMDNGIDPTPGNPIRALFESRLNSTEPVATFTLTNSLAGFLVPWILVSIGWLKNSFSPETNWKRIAGLAVAIALVGICLLLTKSRTAWLATLFGLGLLGLYGTSIGRRVSWVIPAAGLTVFLGLFMLGFVTGVLDVEVLSEAPKSVLYRLQYWQGAAAIIANHPIFGCGLSNFQGYYPEFMLPMASETVADPHNFIFEVWASAGTPALLLLVAAMVLWTLSIARDPQPTEATPKPPADDADNRSAYPLWLGAGLALVFAPLLQMIMQEVPPDFMPLFVGILPTGLVAMTLWGKPIAQNQRLWLCIAVAALTIDLLAAGGISFPSVAGSLFLLAAIASPLQPSIILEDTPRKLLPLGVGAVGLMVVTLWGIQPSQARRTQMSLSTLAARRGDWQAMQQHAQMATAADTWSKEGPSALASVYFQGWVNNPDASLEVRQPLRDSFEDALAKTFERAGHSFPLHNSAGEWLLDIYRQSDNPDDLLAAIDHFREATRLFPNRAIHHAQLAWALHLAGLQEESLVHANEALRLDELNPHAERYLNRLKIHDPGPWKTVENQKPAPDPKLSAKQVVENLRTMEG</sequence>
<proteinExistence type="predicted"/>
<evidence type="ECO:0000313" key="7">
    <source>
        <dbReference type="EMBL" id="PQO26938.1"/>
    </source>
</evidence>
<dbReference type="Gene3D" id="1.25.40.10">
    <property type="entry name" value="Tetratricopeptide repeat domain"/>
    <property type="match status" value="1"/>
</dbReference>
<name>A0A2S8F459_9BACT</name>
<feature type="transmembrane region" description="Helical" evidence="5">
    <location>
        <begin position="137"/>
        <end position="158"/>
    </location>
</feature>
<comment type="caution">
    <text evidence="7">The sequence shown here is derived from an EMBL/GenBank/DDBJ whole genome shotgun (WGS) entry which is preliminary data.</text>
</comment>
<feature type="transmembrane region" description="Helical" evidence="5">
    <location>
        <begin position="203"/>
        <end position="227"/>
    </location>
</feature>
<dbReference type="PANTHER" id="PTHR37422:SF13">
    <property type="entry name" value="LIPOPOLYSACCHARIDE BIOSYNTHESIS PROTEIN PA4999-RELATED"/>
    <property type="match status" value="1"/>
</dbReference>
<dbReference type="Proteomes" id="UP000240009">
    <property type="component" value="Unassembled WGS sequence"/>
</dbReference>
<dbReference type="InterPro" id="IPR007016">
    <property type="entry name" value="O-antigen_ligase-rel_domated"/>
</dbReference>
<dbReference type="Pfam" id="PF04932">
    <property type="entry name" value="Wzy_C"/>
    <property type="match status" value="1"/>
</dbReference>
<keyword evidence="3 5" id="KW-1133">Transmembrane helix</keyword>
<dbReference type="OrthoDB" id="274640at2"/>
<feature type="transmembrane region" description="Helical" evidence="5">
    <location>
        <begin position="20"/>
        <end position="39"/>
    </location>
</feature>
<feature type="domain" description="O-antigen ligase-related" evidence="6">
    <location>
        <begin position="246"/>
        <end position="387"/>
    </location>
</feature>
<evidence type="ECO:0000313" key="8">
    <source>
        <dbReference type="Proteomes" id="UP000240009"/>
    </source>
</evidence>
<comment type="subcellular location">
    <subcellularLocation>
        <location evidence="1">Membrane</location>
        <topology evidence="1">Multi-pass membrane protein</topology>
    </subcellularLocation>
</comment>
<evidence type="ECO:0000256" key="2">
    <source>
        <dbReference type="ARBA" id="ARBA00022692"/>
    </source>
</evidence>
<evidence type="ECO:0000256" key="3">
    <source>
        <dbReference type="ARBA" id="ARBA00022989"/>
    </source>
</evidence>